<keyword evidence="3" id="KW-1185">Reference proteome</keyword>
<feature type="transmembrane region" description="Helical" evidence="1">
    <location>
        <begin position="158"/>
        <end position="179"/>
    </location>
</feature>
<keyword evidence="1" id="KW-0472">Membrane</keyword>
<keyword evidence="1" id="KW-1133">Transmembrane helix</keyword>
<proteinExistence type="predicted"/>
<dbReference type="EMBL" id="JAPFFF010000060">
    <property type="protein sequence ID" value="KAK8837325.1"/>
    <property type="molecule type" value="Genomic_DNA"/>
</dbReference>
<evidence type="ECO:0000256" key="1">
    <source>
        <dbReference type="SAM" id="Phobius"/>
    </source>
</evidence>
<comment type="caution">
    <text evidence="2">The sequence shown here is derived from an EMBL/GenBank/DDBJ whole genome shotgun (WGS) entry which is preliminary data.</text>
</comment>
<name>A0ABR2GTS4_9EUKA</name>
<evidence type="ECO:0000313" key="2">
    <source>
        <dbReference type="EMBL" id="KAK8837325.1"/>
    </source>
</evidence>
<organism evidence="2 3">
    <name type="scientific">Tritrichomonas musculus</name>
    <dbReference type="NCBI Taxonomy" id="1915356"/>
    <lineage>
        <taxon>Eukaryota</taxon>
        <taxon>Metamonada</taxon>
        <taxon>Parabasalia</taxon>
        <taxon>Tritrichomonadida</taxon>
        <taxon>Tritrichomonadidae</taxon>
        <taxon>Tritrichomonas</taxon>
    </lineage>
</organism>
<sequence length="184" mass="21176">MIFLLIQISFSKQIFDFIKNDPLNLLLYLDDYQVVEILLRERYGAFFSSLNKYSDLSIEVYTDFPNFKDPVQTFDSNNGLVGIAFSNKNISIRISNEGSHMYKIYIMMTMEVPVKGFVPKGFSFPIFKIAENLESKNFSKLNEPFIFSSDSSNKWCKVVIGVMEGVLVTFVLTYIGVLWPCFSL</sequence>
<keyword evidence="1" id="KW-0812">Transmembrane</keyword>
<accession>A0ABR2GTS4</accession>
<protein>
    <submittedName>
        <fullName evidence="2">Uncharacterized protein</fullName>
    </submittedName>
</protein>
<evidence type="ECO:0000313" key="3">
    <source>
        <dbReference type="Proteomes" id="UP001470230"/>
    </source>
</evidence>
<gene>
    <name evidence="2" type="ORF">M9Y10_036758</name>
</gene>
<reference evidence="2 3" key="1">
    <citation type="submission" date="2024-04" db="EMBL/GenBank/DDBJ databases">
        <title>Tritrichomonas musculus Genome.</title>
        <authorList>
            <person name="Alves-Ferreira E."/>
            <person name="Grigg M."/>
            <person name="Lorenzi H."/>
            <person name="Galac M."/>
        </authorList>
    </citation>
    <scope>NUCLEOTIDE SEQUENCE [LARGE SCALE GENOMIC DNA]</scope>
    <source>
        <strain evidence="2 3">EAF2021</strain>
    </source>
</reference>
<dbReference type="Proteomes" id="UP001470230">
    <property type="component" value="Unassembled WGS sequence"/>
</dbReference>